<name>A0A9D1HAW4_9FLAO</name>
<dbReference type="PROSITE" id="PS51123">
    <property type="entry name" value="OMPA_2"/>
    <property type="match status" value="1"/>
</dbReference>
<reference evidence="7" key="1">
    <citation type="submission" date="2020-10" db="EMBL/GenBank/DDBJ databases">
        <authorList>
            <person name="Gilroy R."/>
        </authorList>
    </citation>
    <scope>NUCLEOTIDE SEQUENCE</scope>
    <source>
        <strain evidence="7">1383</strain>
    </source>
</reference>
<dbReference type="GO" id="GO:0009279">
    <property type="term" value="C:cell outer membrane"/>
    <property type="evidence" value="ECO:0007669"/>
    <property type="project" value="UniProtKB-SubCell"/>
</dbReference>
<keyword evidence="5" id="KW-0732">Signal</keyword>
<gene>
    <name evidence="7" type="ORF">IAC44_06440</name>
</gene>
<protein>
    <submittedName>
        <fullName evidence="7">OmpA family protein</fullName>
    </submittedName>
</protein>
<evidence type="ECO:0000256" key="4">
    <source>
        <dbReference type="PROSITE-ProRule" id="PRU00473"/>
    </source>
</evidence>
<sequence length="225" mass="22723">MAVVLAAAVLACSSCSTWSNTGKGAAIGAGSGVAAGAGLGAIIGGGKGAVIGAAVGGVVGTAAGAAIGKKMDRQAAELESQLGDEARVETVTDKNNLQAIRVTFDSGILFDTGKSELSSSARASLAKFAASVRDNPQTDITVYGHTDNTGSRAVNERLSLERATAVANNLVGQGISRDRIKTEGLAYDAPIADNSTAKGRAANRRVEVYITASEDMIRQAQNGQL</sequence>
<comment type="caution">
    <text evidence="7">The sequence shown here is derived from an EMBL/GenBank/DDBJ whole genome shotgun (WGS) entry which is preliminary data.</text>
</comment>
<dbReference type="InterPro" id="IPR050330">
    <property type="entry name" value="Bact_OuterMem_StrucFunc"/>
</dbReference>
<dbReference type="CDD" id="cd07185">
    <property type="entry name" value="OmpA_C-like"/>
    <property type="match status" value="1"/>
</dbReference>
<dbReference type="PANTHER" id="PTHR30329">
    <property type="entry name" value="STATOR ELEMENT OF FLAGELLAR MOTOR COMPLEX"/>
    <property type="match status" value="1"/>
</dbReference>
<feature type="chain" id="PRO_5039630777" evidence="5">
    <location>
        <begin position="20"/>
        <end position="225"/>
    </location>
</feature>
<evidence type="ECO:0000259" key="6">
    <source>
        <dbReference type="PROSITE" id="PS51123"/>
    </source>
</evidence>
<accession>A0A9D1HAW4</accession>
<dbReference type="InterPro" id="IPR006665">
    <property type="entry name" value="OmpA-like"/>
</dbReference>
<dbReference type="SUPFAM" id="SSF103088">
    <property type="entry name" value="OmpA-like"/>
    <property type="match status" value="1"/>
</dbReference>
<dbReference type="Pfam" id="PF00691">
    <property type="entry name" value="OmpA"/>
    <property type="match status" value="1"/>
</dbReference>
<dbReference type="PRINTS" id="PR01021">
    <property type="entry name" value="OMPADOMAIN"/>
</dbReference>
<dbReference type="AlphaFoldDB" id="A0A9D1HAW4"/>
<evidence type="ECO:0000313" key="8">
    <source>
        <dbReference type="Proteomes" id="UP000824161"/>
    </source>
</evidence>
<comment type="subcellular location">
    <subcellularLocation>
        <location evidence="1">Cell outer membrane</location>
    </subcellularLocation>
</comment>
<evidence type="ECO:0000256" key="1">
    <source>
        <dbReference type="ARBA" id="ARBA00004442"/>
    </source>
</evidence>
<dbReference type="EMBL" id="DVLY01000160">
    <property type="protein sequence ID" value="HIT98459.1"/>
    <property type="molecule type" value="Genomic_DNA"/>
</dbReference>
<dbReference type="Gene3D" id="3.30.1330.60">
    <property type="entry name" value="OmpA-like domain"/>
    <property type="match status" value="1"/>
</dbReference>
<keyword evidence="3" id="KW-0998">Cell outer membrane</keyword>
<organism evidence="7 8">
    <name type="scientific">Candidatus Merdimorpha stercoravium</name>
    <dbReference type="NCBI Taxonomy" id="2840863"/>
    <lineage>
        <taxon>Bacteria</taxon>
        <taxon>Pseudomonadati</taxon>
        <taxon>Bacteroidota</taxon>
        <taxon>Flavobacteriia</taxon>
        <taxon>Flavobacteriales</taxon>
        <taxon>Candidatus Merdimorpha</taxon>
    </lineage>
</organism>
<feature type="domain" description="OmpA-like" evidence="6">
    <location>
        <begin position="97"/>
        <end position="214"/>
    </location>
</feature>
<dbReference type="Pfam" id="PF13488">
    <property type="entry name" value="Gly-zipper_Omp"/>
    <property type="match status" value="1"/>
</dbReference>
<dbReference type="InterPro" id="IPR039567">
    <property type="entry name" value="Gly-zipper"/>
</dbReference>
<evidence type="ECO:0000256" key="5">
    <source>
        <dbReference type="SAM" id="SignalP"/>
    </source>
</evidence>
<evidence type="ECO:0000313" key="7">
    <source>
        <dbReference type="EMBL" id="HIT98459.1"/>
    </source>
</evidence>
<evidence type="ECO:0000256" key="3">
    <source>
        <dbReference type="ARBA" id="ARBA00023237"/>
    </source>
</evidence>
<dbReference type="PANTHER" id="PTHR30329:SF21">
    <property type="entry name" value="LIPOPROTEIN YIAD-RELATED"/>
    <property type="match status" value="1"/>
</dbReference>
<proteinExistence type="predicted"/>
<dbReference type="Proteomes" id="UP000824161">
    <property type="component" value="Unassembled WGS sequence"/>
</dbReference>
<keyword evidence="2 4" id="KW-0472">Membrane</keyword>
<feature type="signal peptide" evidence="5">
    <location>
        <begin position="1"/>
        <end position="19"/>
    </location>
</feature>
<dbReference type="InterPro" id="IPR006664">
    <property type="entry name" value="OMP_bac"/>
</dbReference>
<evidence type="ECO:0000256" key="2">
    <source>
        <dbReference type="ARBA" id="ARBA00023136"/>
    </source>
</evidence>
<dbReference type="InterPro" id="IPR036737">
    <property type="entry name" value="OmpA-like_sf"/>
</dbReference>
<reference evidence="7" key="2">
    <citation type="journal article" date="2021" name="PeerJ">
        <title>Extensive microbial diversity within the chicken gut microbiome revealed by metagenomics and culture.</title>
        <authorList>
            <person name="Gilroy R."/>
            <person name="Ravi A."/>
            <person name="Getino M."/>
            <person name="Pursley I."/>
            <person name="Horton D.L."/>
            <person name="Alikhan N.F."/>
            <person name="Baker D."/>
            <person name="Gharbi K."/>
            <person name="Hall N."/>
            <person name="Watson M."/>
            <person name="Adriaenssens E.M."/>
            <person name="Foster-Nyarko E."/>
            <person name="Jarju S."/>
            <person name="Secka A."/>
            <person name="Antonio M."/>
            <person name="Oren A."/>
            <person name="Chaudhuri R.R."/>
            <person name="La Ragione R."/>
            <person name="Hildebrand F."/>
            <person name="Pallen M.J."/>
        </authorList>
    </citation>
    <scope>NUCLEOTIDE SEQUENCE</scope>
    <source>
        <strain evidence="7">1383</strain>
    </source>
</reference>